<keyword evidence="3" id="KW-1185">Reference proteome</keyword>
<keyword evidence="1" id="KW-0812">Transmembrane</keyword>
<dbReference type="RefSeq" id="WP_124945242.1">
    <property type="nucleotide sequence ID" value="NZ_BHVT01000009.1"/>
</dbReference>
<dbReference type="Proteomes" id="UP000295367">
    <property type="component" value="Unassembled WGS sequence"/>
</dbReference>
<gene>
    <name evidence="2" type="ORF">EDC63_107103</name>
</gene>
<evidence type="ECO:0000313" key="2">
    <source>
        <dbReference type="EMBL" id="TCV86415.1"/>
    </source>
</evidence>
<accession>A0A4R3Y2M3</accession>
<proteinExistence type="predicted"/>
<protein>
    <submittedName>
        <fullName evidence="2">Anti-sigma factor RsiW</fullName>
    </submittedName>
</protein>
<feature type="transmembrane region" description="Helical" evidence="1">
    <location>
        <begin position="81"/>
        <end position="101"/>
    </location>
</feature>
<keyword evidence="1" id="KW-1133">Transmembrane helix</keyword>
<dbReference type="OrthoDB" id="9152892at2"/>
<keyword evidence="1" id="KW-0472">Membrane</keyword>
<comment type="caution">
    <text evidence="2">The sequence shown here is derived from an EMBL/GenBank/DDBJ whole genome shotgun (WGS) entry which is preliminary data.</text>
</comment>
<sequence>MNNSTQPIQENDLHAYVDGQLDPARMAEVKAYLAAHPAEAERIQSYQQQNDMLHALFDPVAAEPIPLAMHPAARRRSFMPIMRYATVALWMVLGGVAGWLIHGADSAKPAYLASLPHQAAIAHVVYTPEVLHPVEVGADQEAHLVKWLSKRLDANVHAPHLTEAGYQLVGGRLLPGTDGPAAQFMYQDTKGKRLTLYVRTHVKDMRETAFRFEQEGKVGVFYWVDGPIGYALSGELAKPDLLLVANVVYHQLNL</sequence>
<evidence type="ECO:0000256" key="1">
    <source>
        <dbReference type="SAM" id="Phobius"/>
    </source>
</evidence>
<dbReference type="EMBL" id="SMCO01000007">
    <property type="protein sequence ID" value="TCV86415.1"/>
    <property type="molecule type" value="Genomic_DNA"/>
</dbReference>
<evidence type="ECO:0000313" key="3">
    <source>
        <dbReference type="Proteomes" id="UP000295367"/>
    </source>
</evidence>
<reference evidence="2 3" key="1">
    <citation type="submission" date="2019-03" db="EMBL/GenBank/DDBJ databases">
        <title>Genomic Encyclopedia of Type Strains, Phase IV (KMG-IV): sequencing the most valuable type-strain genomes for metagenomic binning, comparative biology and taxonomic classification.</title>
        <authorList>
            <person name="Goeker M."/>
        </authorList>
    </citation>
    <scope>NUCLEOTIDE SEQUENCE [LARGE SCALE GENOMIC DNA]</scope>
    <source>
        <strain evidence="2 3">DSM 100309</strain>
    </source>
</reference>
<organism evidence="2 3">
    <name type="scientific">Sulfurirhabdus autotrophica</name>
    <dbReference type="NCBI Taxonomy" id="1706046"/>
    <lineage>
        <taxon>Bacteria</taxon>
        <taxon>Pseudomonadati</taxon>
        <taxon>Pseudomonadota</taxon>
        <taxon>Betaproteobacteria</taxon>
        <taxon>Nitrosomonadales</taxon>
        <taxon>Sulfuricellaceae</taxon>
        <taxon>Sulfurirhabdus</taxon>
    </lineage>
</organism>
<dbReference type="AlphaFoldDB" id="A0A4R3Y2M3"/>
<name>A0A4R3Y2M3_9PROT</name>